<keyword evidence="3" id="KW-1185">Reference proteome</keyword>
<sequence length="94" mass="10535">MRLLQRSDTGTFSLKKFSEDDPIPPYAILSHTVHGMPITRRRLLSRASKMTPARRSLDMKRSGSPETRRDIISSSQPLRLDLSGESVTANSPIL</sequence>
<accession>A0A6G1GEX7</accession>
<evidence type="ECO:0000313" key="2">
    <source>
        <dbReference type="EMBL" id="KAF1816603.1"/>
    </source>
</evidence>
<evidence type="ECO:0000313" key="3">
    <source>
        <dbReference type="Proteomes" id="UP000504638"/>
    </source>
</evidence>
<dbReference type="GeneID" id="54419234"/>
<proteinExistence type="predicted"/>
<reference evidence="4" key="2">
    <citation type="submission" date="2020-04" db="EMBL/GenBank/DDBJ databases">
        <authorList>
            <consortium name="NCBI Genome Project"/>
        </authorList>
    </citation>
    <scope>NUCLEOTIDE SEQUENCE</scope>
    <source>
        <strain evidence="4">CBS 781.70</strain>
    </source>
</reference>
<evidence type="ECO:0000256" key="1">
    <source>
        <dbReference type="SAM" id="MobiDB-lite"/>
    </source>
</evidence>
<protein>
    <submittedName>
        <fullName evidence="2 4">Uncharacterized protein</fullName>
    </submittedName>
</protein>
<organism evidence="2">
    <name type="scientific">Eremomyces bilateralis CBS 781.70</name>
    <dbReference type="NCBI Taxonomy" id="1392243"/>
    <lineage>
        <taxon>Eukaryota</taxon>
        <taxon>Fungi</taxon>
        <taxon>Dikarya</taxon>
        <taxon>Ascomycota</taxon>
        <taxon>Pezizomycotina</taxon>
        <taxon>Dothideomycetes</taxon>
        <taxon>Dothideomycetes incertae sedis</taxon>
        <taxon>Eremomycetales</taxon>
        <taxon>Eremomycetaceae</taxon>
        <taxon>Eremomyces</taxon>
    </lineage>
</organism>
<gene>
    <name evidence="2 4" type="ORF">P152DRAFT_454838</name>
</gene>
<feature type="compositionally biased region" description="Polar residues" evidence="1">
    <location>
        <begin position="85"/>
        <end position="94"/>
    </location>
</feature>
<feature type="region of interest" description="Disordered" evidence="1">
    <location>
        <begin position="45"/>
        <end position="94"/>
    </location>
</feature>
<name>A0A6G1GEX7_9PEZI</name>
<dbReference type="RefSeq" id="XP_033538234.1">
    <property type="nucleotide sequence ID" value="XM_033678664.1"/>
</dbReference>
<dbReference type="Proteomes" id="UP000504638">
    <property type="component" value="Unplaced"/>
</dbReference>
<feature type="compositionally biased region" description="Basic and acidic residues" evidence="1">
    <location>
        <begin position="55"/>
        <end position="71"/>
    </location>
</feature>
<dbReference type="EMBL" id="ML975150">
    <property type="protein sequence ID" value="KAF1816603.1"/>
    <property type="molecule type" value="Genomic_DNA"/>
</dbReference>
<reference evidence="2 4" key="1">
    <citation type="submission" date="2020-01" db="EMBL/GenBank/DDBJ databases">
        <authorList>
            <consortium name="DOE Joint Genome Institute"/>
            <person name="Haridas S."/>
            <person name="Albert R."/>
            <person name="Binder M."/>
            <person name="Bloem J."/>
            <person name="Labutti K."/>
            <person name="Salamov A."/>
            <person name="Andreopoulos B."/>
            <person name="Baker S.E."/>
            <person name="Barry K."/>
            <person name="Bills G."/>
            <person name="Bluhm B.H."/>
            <person name="Cannon C."/>
            <person name="Castanera R."/>
            <person name="Culley D.E."/>
            <person name="Daum C."/>
            <person name="Ezra D."/>
            <person name="Gonzalez J.B."/>
            <person name="Henrissat B."/>
            <person name="Kuo A."/>
            <person name="Liang C."/>
            <person name="Lipzen A."/>
            <person name="Lutzoni F."/>
            <person name="Magnuson J."/>
            <person name="Mondo S."/>
            <person name="Nolan M."/>
            <person name="Ohm R."/>
            <person name="Pangilinan J."/>
            <person name="Park H.-J."/>
            <person name="Ramirez L."/>
            <person name="Alfaro M."/>
            <person name="Sun H."/>
            <person name="Tritt A."/>
            <person name="Yoshinaga Y."/>
            <person name="Zwiers L.-H."/>
            <person name="Turgeon B.G."/>
            <person name="Goodwin S.B."/>
            <person name="Spatafora J.W."/>
            <person name="Crous P.W."/>
            <person name="Grigoriev I.V."/>
        </authorList>
    </citation>
    <scope>NUCLEOTIDE SEQUENCE</scope>
    <source>
        <strain evidence="2 4">CBS 781.70</strain>
    </source>
</reference>
<evidence type="ECO:0000313" key="4">
    <source>
        <dbReference type="RefSeq" id="XP_033538234.1"/>
    </source>
</evidence>
<reference evidence="4" key="3">
    <citation type="submission" date="2025-04" db="UniProtKB">
        <authorList>
            <consortium name="RefSeq"/>
        </authorList>
    </citation>
    <scope>IDENTIFICATION</scope>
    <source>
        <strain evidence="4">CBS 781.70</strain>
    </source>
</reference>
<dbReference type="AlphaFoldDB" id="A0A6G1GEX7"/>